<comment type="catalytic activity">
    <reaction evidence="14">
        <text>Preferential cleavage: (Ac)2-L-Lys-D-Ala-|-D-Ala. Also transpeptidation of peptidyl-alanyl moieties that are N-acyl substituents of D-alanine.</text>
        <dbReference type="EC" id="3.4.16.4"/>
    </reaction>
</comment>
<dbReference type="InterPro" id="IPR001460">
    <property type="entry name" value="PCN-bd_Tpept"/>
</dbReference>
<keyword evidence="11 14" id="KW-1133">Transmembrane helix</keyword>
<dbReference type="GO" id="GO:0009002">
    <property type="term" value="F:serine-type D-Ala-D-Ala carboxypeptidase activity"/>
    <property type="evidence" value="ECO:0007669"/>
    <property type="project" value="UniProtKB-UniRule"/>
</dbReference>
<evidence type="ECO:0000256" key="2">
    <source>
        <dbReference type="ARBA" id="ARBA00004236"/>
    </source>
</evidence>
<dbReference type="GO" id="GO:0005886">
    <property type="term" value="C:plasma membrane"/>
    <property type="evidence" value="ECO:0007669"/>
    <property type="project" value="UniProtKB-SubCell"/>
</dbReference>
<feature type="transmembrane region" description="Helical" evidence="14">
    <location>
        <begin position="29"/>
        <end position="49"/>
    </location>
</feature>
<feature type="region of interest" description="Disordered" evidence="15">
    <location>
        <begin position="620"/>
        <end position="646"/>
    </location>
</feature>
<comment type="function">
    <text evidence="14">Catalyzes cross-linking of the peptidoglycan cell wall.</text>
</comment>
<dbReference type="Gene3D" id="3.40.710.10">
    <property type="entry name" value="DD-peptidase/beta-lactamase superfamily"/>
    <property type="match status" value="1"/>
</dbReference>
<evidence type="ECO:0000256" key="1">
    <source>
        <dbReference type="ARBA" id="ARBA00004167"/>
    </source>
</evidence>
<keyword evidence="12 14" id="KW-0472">Membrane</keyword>
<dbReference type="InterPro" id="IPR017790">
    <property type="entry name" value="Penicillin-binding_protein_2"/>
</dbReference>
<keyword evidence="9 14" id="KW-0133">Cell shape</keyword>
<dbReference type="GO" id="GO:0006508">
    <property type="term" value="P:proteolysis"/>
    <property type="evidence" value="ECO:0007669"/>
    <property type="project" value="UniProtKB-KW"/>
</dbReference>
<sequence>MRNQRRSAVQPPHTLKNTRHEAHIFRVRSLLAVVVVILLTGLLMGRLFYLQVVQHDVFITRSEKNRVRVEPLTPNRGLIYDRNGELLAENRPTYNLTLVRERVDDLDETLSLLVDILDLSEEEADAFRERARRPQRPYQPALLMSGLDDEEIAELAINRHRLPGVEVEGQLQRHYPDARIMSHALGFVGRINKQELETLDSNDYAGTHFIGKTGVERFYEDELHGKAGVRQVETNASGRVLRELGRTDPEPGLDLTLTLDKDMQALAYDLLDGRRGAIVAIEPDTGGILAMASAPGFDSNLFVTGIDQKAYQELQEDIDLPLFNRAIRGTYPPGSTVKPFLAMAGLASGEITPDKTINDPGYFQLPNDSRRYRNWLRWGHGKVDMKRAITVSNNTYFYNLANEMGIDTISDYMHRFGFGERVGLDIQGGSSGIMPSREWKRERFGDAWYPGETLSVGIGQGYWQVTPLQLATATAVLANHGEWVRPRLAQKIGDETVEVEQPGTKDDLVLENEDWWETVYTGMEQVVSGSEGTARRIGKDLEYRLAGKSGTSQVFSLGQDEKYEADELEERLRDHALFIAFAPVEDPEIAVAVIVENAGGGSTHAAHLARAMTDAWLLDPEESGLDPEEVLDEADSDEDAMPDTQG</sequence>
<feature type="domain" description="Penicillin-binding protein dimerisation" evidence="17">
    <location>
        <begin position="72"/>
        <end position="244"/>
    </location>
</feature>
<dbReference type="Gene3D" id="3.90.1310.10">
    <property type="entry name" value="Penicillin-binding protein 2a (Domain 2)"/>
    <property type="match status" value="1"/>
</dbReference>
<dbReference type="InterPro" id="IPR005311">
    <property type="entry name" value="PBP_dimer"/>
</dbReference>
<dbReference type="GO" id="GO:0008360">
    <property type="term" value="P:regulation of cell shape"/>
    <property type="evidence" value="ECO:0007669"/>
    <property type="project" value="UniProtKB-KW"/>
</dbReference>
<dbReference type="AlphaFoldDB" id="A0A1H3AXS8"/>
<comment type="subcellular location">
    <subcellularLocation>
        <location evidence="14">Cell inner membrane</location>
        <topology evidence="14">Single-pass membrane protein</topology>
    </subcellularLocation>
    <subcellularLocation>
        <location evidence="2">Cell membrane</location>
    </subcellularLocation>
    <subcellularLocation>
        <location evidence="1">Membrane</location>
        <topology evidence="1">Single-pass membrane protein</topology>
    </subcellularLocation>
</comment>
<dbReference type="HAMAP" id="MF_02081">
    <property type="entry name" value="MrdA_transpept"/>
    <property type="match status" value="1"/>
</dbReference>
<dbReference type="Pfam" id="PF03717">
    <property type="entry name" value="PBP_dimer"/>
    <property type="match status" value="1"/>
</dbReference>
<keyword evidence="5 14" id="KW-0121">Carboxypeptidase</keyword>
<evidence type="ECO:0000256" key="8">
    <source>
        <dbReference type="ARBA" id="ARBA00022801"/>
    </source>
</evidence>
<feature type="domain" description="Penicillin-binding protein transpeptidase" evidence="16">
    <location>
        <begin position="276"/>
        <end position="611"/>
    </location>
</feature>
<evidence type="ECO:0000259" key="17">
    <source>
        <dbReference type="Pfam" id="PF03717"/>
    </source>
</evidence>
<evidence type="ECO:0000256" key="14">
    <source>
        <dbReference type="HAMAP-Rule" id="MF_02081"/>
    </source>
</evidence>
<comment type="pathway">
    <text evidence="14">Cell wall biogenesis; peptidoglycan biosynthesis.</text>
</comment>
<keyword evidence="13 14" id="KW-0961">Cell wall biogenesis/degradation</keyword>
<evidence type="ECO:0000256" key="10">
    <source>
        <dbReference type="ARBA" id="ARBA00022984"/>
    </source>
</evidence>
<dbReference type="InterPro" id="IPR050515">
    <property type="entry name" value="Beta-lactam/transpept"/>
</dbReference>
<dbReference type="STRING" id="574349.SAMN05443545_10563"/>
<keyword evidence="8 14" id="KW-0378">Hydrolase</keyword>
<evidence type="ECO:0000256" key="12">
    <source>
        <dbReference type="ARBA" id="ARBA00023136"/>
    </source>
</evidence>
<gene>
    <name evidence="14" type="primary">mrdA</name>
    <name evidence="18" type="ORF">SAMN05443545_10563</name>
</gene>
<evidence type="ECO:0000256" key="11">
    <source>
        <dbReference type="ARBA" id="ARBA00022989"/>
    </source>
</evidence>
<comment type="caution">
    <text evidence="14">Lacks conserved residue(s) required for the propagation of feature annotation.</text>
</comment>
<protein>
    <recommendedName>
        <fullName evidence="14">Peptidoglycan D,D-transpeptidase MrdA</fullName>
        <ecNumber evidence="14">3.4.16.4</ecNumber>
    </recommendedName>
    <alternativeName>
        <fullName evidence="14">Penicillin-binding protein 2</fullName>
        <shortName evidence="14">PBP-2</shortName>
    </alternativeName>
</protein>
<dbReference type="SUPFAM" id="SSF56519">
    <property type="entry name" value="Penicillin binding protein dimerisation domain"/>
    <property type="match status" value="1"/>
</dbReference>
<evidence type="ECO:0000259" key="16">
    <source>
        <dbReference type="Pfam" id="PF00905"/>
    </source>
</evidence>
<reference evidence="18 19" key="1">
    <citation type="submission" date="2016-10" db="EMBL/GenBank/DDBJ databases">
        <authorList>
            <person name="de Groot N.N."/>
        </authorList>
    </citation>
    <scope>NUCLEOTIDE SEQUENCE [LARGE SCALE GENOMIC DNA]</scope>
    <source>
        <strain evidence="18 19">DSM 19219</strain>
    </source>
</reference>
<evidence type="ECO:0000313" key="19">
    <source>
        <dbReference type="Proteomes" id="UP000198500"/>
    </source>
</evidence>
<evidence type="ECO:0000256" key="3">
    <source>
        <dbReference type="ARBA" id="ARBA00022475"/>
    </source>
</evidence>
<organism evidence="18 19">
    <name type="scientific">Aidingimonas halophila</name>
    <dbReference type="NCBI Taxonomy" id="574349"/>
    <lineage>
        <taxon>Bacteria</taxon>
        <taxon>Pseudomonadati</taxon>
        <taxon>Pseudomonadota</taxon>
        <taxon>Gammaproteobacteria</taxon>
        <taxon>Oceanospirillales</taxon>
        <taxon>Halomonadaceae</taxon>
        <taxon>Aidingimonas</taxon>
    </lineage>
</organism>
<dbReference type="GO" id="GO:0009252">
    <property type="term" value="P:peptidoglycan biosynthetic process"/>
    <property type="evidence" value="ECO:0007669"/>
    <property type="project" value="UniProtKB-UniRule"/>
</dbReference>
<dbReference type="GO" id="GO:0008658">
    <property type="term" value="F:penicillin binding"/>
    <property type="evidence" value="ECO:0007669"/>
    <property type="project" value="UniProtKB-UniRule"/>
</dbReference>
<keyword evidence="19" id="KW-1185">Reference proteome</keyword>
<evidence type="ECO:0000256" key="9">
    <source>
        <dbReference type="ARBA" id="ARBA00022960"/>
    </source>
</evidence>
<keyword evidence="6 14" id="KW-0645">Protease</keyword>
<dbReference type="UniPathway" id="UPA00219"/>
<evidence type="ECO:0000256" key="5">
    <source>
        <dbReference type="ARBA" id="ARBA00022645"/>
    </source>
</evidence>
<dbReference type="InterPro" id="IPR012338">
    <property type="entry name" value="Beta-lactam/transpept-like"/>
</dbReference>
<dbReference type="PANTHER" id="PTHR30627">
    <property type="entry name" value="PEPTIDOGLYCAN D,D-TRANSPEPTIDASE"/>
    <property type="match status" value="1"/>
</dbReference>
<accession>A0A1H3AXS8</accession>
<dbReference type="InterPro" id="IPR036138">
    <property type="entry name" value="PBP_dimer_sf"/>
</dbReference>
<name>A0A1H3AXS8_9GAMM</name>
<keyword evidence="3 14" id="KW-1003">Cell membrane</keyword>
<dbReference type="GO" id="GO:0071972">
    <property type="term" value="F:peptidoglycan L,D-transpeptidase activity"/>
    <property type="evidence" value="ECO:0007669"/>
    <property type="project" value="TreeGrafter"/>
</dbReference>
<keyword evidence="4 14" id="KW-0997">Cell inner membrane</keyword>
<dbReference type="EMBL" id="FNNI01000005">
    <property type="protein sequence ID" value="SDX34530.1"/>
    <property type="molecule type" value="Genomic_DNA"/>
</dbReference>
<dbReference type="Proteomes" id="UP000198500">
    <property type="component" value="Unassembled WGS sequence"/>
</dbReference>
<keyword evidence="10 14" id="KW-0573">Peptidoglycan synthesis</keyword>
<comment type="similarity">
    <text evidence="14">Belongs to the transpeptidase family. MrdA subfamily.</text>
</comment>
<evidence type="ECO:0000256" key="13">
    <source>
        <dbReference type="ARBA" id="ARBA00023316"/>
    </source>
</evidence>
<dbReference type="Gene3D" id="3.30.1390.30">
    <property type="entry name" value="Penicillin-binding protein 2a, domain 3"/>
    <property type="match status" value="1"/>
</dbReference>
<dbReference type="GO" id="GO:0071555">
    <property type="term" value="P:cell wall organization"/>
    <property type="evidence" value="ECO:0007669"/>
    <property type="project" value="UniProtKB-KW"/>
</dbReference>
<dbReference type="EC" id="3.4.16.4" evidence="14"/>
<evidence type="ECO:0000256" key="15">
    <source>
        <dbReference type="SAM" id="MobiDB-lite"/>
    </source>
</evidence>
<evidence type="ECO:0000256" key="7">
    <source>
        <dbReference type="ARBA" id="ARBA00022692"/>
    </source>
</evidence>
<dbReference type="Pfam" id="PF00905">
    <property type="entry name" value="Transpeptidase"/>
    <property type="match status" value="1"/>
</dbReference>
<dbReference type="RefSeq" id="WP_092569449.1">
    <property type="nucleotide sequence ID" value="NZ_BMXH01000003.1"/>
</dbReference>
<feature type="active site" description="Acyl-ester intermediate" evidence="14">
    <location>
        <position position="335"/>
    </location>
</feature>
<dbReference type="PANTHER" id="PTHR30627:SF2">
    <property type="entry name" value="PEPTIDOGLYCAN D,D-TRANSPEPTIDASE MRDA"/>
    <property type="match status" value="1"/>
</dbReference>
<evidence type="ECO:0000256" key="6">
    <source>
        <dbReference type="ARBA" id="ARBA00022670"/>
    </source>
</evidence>
<dbReference type="OrthoDB" id="9766847at2"/>
<evidence type="ECO:0000313" key="18">
    <source>
        <dbReference type="EMBL" id="SDX34530.1"/>
    </source>
</evidence>
<keyword evidence="7 14" id="KW-0812">Transmembrane</keyword>
<dbReference type="SUPFAM" id="SSF56601">
    <property type="entry name" value="beta-lactamase/transpeptidase-like"/>
    <property type="match status" value="1"/>
</dbReference>
<evidence type="ECO:0000256" key="4">
    <source>
        <dbReference type="ARBA" id="ARBA00022519"/>
    </source>
</evidence>
<dbReference type="NCBIfam" id="TIGR03423">
    <property type="entry name" value="pbp2_mrdA"/>
    <property type="match status" value="1"/>
</dbReference>
<proteinExistence type="inferred from homology"/>